<dbReference type="HOGENOM" id="CLU_029646_1_0_1"/>
<evidence type="ECO:0000256" key="1">
    <source>
        <dbReference type="ARBA" id="ARBA00022603"/>
    </source>
</evidence>
<reference evidence="6" key="1">
    <citation type="journal article" date="2014" name="Genome Announc.">
        <title>Draft genome sequence of Colletotrichum sublineola, a destructive pathogen of cultivated sorghum.</title>
        <authorList>
            <person name="Baroncelli R."/>
            <person name="Sanz-Martin J.M."/>
            <person name="Rech G.E."/>
            <person name="Sukno S.A."/>
            <person name="Thon M.R."/>
        </authorList>
    </citation>
    <scope>NUCLEOTIDE SEQUENCE [LARGE SCALE GENOMIC DNA]</scope>
    <source>
        <strain evidence="6">TX430BB</strain>
    </source>
</reference>
<dbReference type="Pfam" id="PF01170">
    <property type="entry name" value="UPF0020"/>
    <property type="match status" value="1"/>
</dbReference>
<dbReference type="InterPro" id="IPR002052">
    <property type="entry name" value="DNA_methylase_N6_adenine_CS"/>
</dbReference>
<keyword evidence="1" id="KW-0489">Methyltransferase</keyword>
<dbReference type="eggNOG" id="KOG2671">
    <property type="taxonomic scope" value="Eukaryota"/>
</dbReference>
<sequence>MEYLVRFSQAHESFRLPELQALADLEGIAMKVIEYSPDVSVHPLLFWAVLNAFSHYLTQQHCYDPSARLTRPQSPFCIITLPSPSDAPHLVARSLLTQSIHRLIASAPSHDALHEAIKSTLDAPGPSSFDWPSVASATFKFSLDSYQTTRPHADFVALINSFRYLPLRGSIDLKSPELELTIFEDWDLHGARPKRVHLGRHLGAGARHLGLRYDLKKRGYISTTSMDAELALVTANLAHAAPGRLFYDPFVGTGSFPIACAHFGALAFGSDIDGRSIRGAGGDRSVRGNFAQYGLLDCVGEFWTADLTNSPVRRTRWLDGIVCDPPYGVREGLRVLGCRDPEKTPWVVEAGKQRYK</sequence>
<organism evidence="5 6">
    <name type="scientific">Colletotrichum sublineola</name>
    <name type="common">Sorghum anthracnose fungus</name>
    <dbReference type="NCBI Taxonomy" id="1173701"/>
    <lineage>
        <taxon>Eukaryota</taxon>
        <taxon>Fungi</taxon>
        <taxon>Dikarya</taxon>
        <taxon>Ascomycota</taxon>
        <taxon>Pezizomycotina</taxon>
        <taxon>Sordariomycetes</taxon>
        <taxon>Hypocreomycetidae</taxon>
        <taxon>Glomerellales</taxon>
        <taxon>Glomerellaceae</taxon>
        <taxon>Colletotrichum</taxon>
        <taxon>Colletotrichum graminicola species complex</taxon>
    </lineage>
</organism>
<dbReference type="InterPro" id="IPR059073">
    <property type="entry name" value="TRMT11_N"/>
</dbReference>
<feature type="domain" description="tRNA (guanine(10)-N(2))-methyltransferase TRMT11 N-terminal" evidence="4">
    <location>
        <begin position="72"/>
        <end position="207"/>
    </location>
</feature>
<keyword evidence="2" id="KW-0808">Transferase</keyword>
<dbReference type="Proteomes" id="UP000027238">
    <property type="component" value="Unassembled WGS sequence"/>
</dbReference>
<dbReference type="Pfam" id="PF25904">
    <property type="entry name" value="Tmrp11_N"/>
    <property type="match status" value="2"/>
</dbReference>
<dbReference type="GO" id="GO:0008168">
    <property type="term" value="F:methyltransferase activity"/>
    <property type="evidence" value="ECO:0007669"/>
    <property type="project" value="UniProtKB-KW"/>
</dbReference>
<keyword evidence="6" id="KW-1185">Reference proteome</keyword>
<evidence type="ECO:0000259" key="3">
    <source>
        <dbReference type="Pfam" id="PF01170"/>
    </source>
</evidence>
<dbReference type="OrthoDB" id="296065at2759"/>
<dbReference type="OMA" id="SCNLNRY"/>
<dbReference type="GO" id="GO:0005737">
    <property type="term" value="C:cytoplasm"/>
    <property type="evidence" value="ECO:0007669"/>
    <property type="project" value="TreeGrafter"/>
</dbReference>
<evidence type="ECO:0000313" key="6">
    <source>
        <dbReference type="Proteomes" id="UP000027238"/>
    </source>
</evidence>
<name>A0A066WYW4_COLSU</name>
<dbReference type="PROSITE" id="PS00092">
    <property type="entry name" value="N6_MTASE"/>
    <property type="match status" value="1"/>
</dbReference>
<feature type="domain" description="tRNA (guanine(10)-N(2))-methyltransferase TRMT11 N-terminal" evidence="4">
    <location>
        <begin position="1"/>
        <end position="39"/>
    </location>
</feature>
<dbReference type="SUPFAM" id="SSF53335">
    <property type="entry name" value="S-adenosyl-L-methionine-dependent methyltransferases"/>
    <property type="match status" value="1"/>
</dbReference>
<dbReference type="PANTHER" id="PTHR13370:SF3">
    <property type="entry name" value="TRNA (GUANINE(10)-N2)-METHYLTRANSFERASE HOMOLOG"/>
    <property type="match status" value="1"/>
</dbReference>
<dbReference type="STRING" id="1173701.A0A066WYW4"/>
<comment type="caution">
    <text evidence="5">The sequence shown here is derived from an EMBL/GenBank/DDBJ whole genome shotgun (WGS) entry which is preliminary data.</text>
</comment>
<evidence type="ECO:0000313" key="5">
    <source>
        <dbReference type="EMBL" id="KDN61897.1"/>
    </source>
</evidence>
<dbReference type="GO" id="GO:0032259">
    <property type="term" value="P:methylation"/>
    <property type="evidence" value="ECO:0007669"/>
    <property type="project" value="UniProtKB-KW"/>
</dbReference>
<dbReference type="InterPro" id="IPR029063">
    <property type="entry name" value="SAM-dependent_MTases_sf"/>
</dbReference>
<dbReference type="PIRSF" id="PIRSF017259">
    <property type="entry name" value="tRNA_mtfrase_TRM11"/>
    <property type="match status" value="1"/>
</dbReference>
<dbReference type="AlphaFoldDB" id="A0A066WYW4"/>
<dbReference type="InterPro" id="IPR000241">
    <property type="entry name" value="RlmKL-like_Mtase"/>
</dbReference>
<feature type="domain" description="Ribosomal RNA large subunit methyltransferase K/L-like methyltransferase" evidence="3">
    <location>
        <begin position="218"/>
        <end position="330"/>
    </location>
</feature>
<dbReference type="EMBL" id="JMSE01001374">
    <property type="protein sequence ID" value="KDN61897.1"/>
    <property type="molecule type" value="Genomic_DNA"/>
</dbReference>
<dbReference type="GO" id="GO:0003676">
    <property type="term" value="F:nucleic acid binding"/>
    <property type="evidence" value="ECO:0007669"/>
    <property type="project" value="InterPro"/>
</dbReference>
<gene>
    <name evidence="5" type="ORF">CSUB01_07549</name>
</gene>
<proteinExistence type="predicted"/>
<accession>A0A066WYW4</accession>
<protein>
    <submittedName>
        <fullName evidence="5">Uncharacterized protein</fullName>
    </submittedName>
</protein>
<dbReference type="Gene3D" id="3.40.50.150">
    <property type="entry name" value="Vaccinia Virus protein VP39"/>
    <property type="match status" value="1"/>
</dbReference>
<dbReference type="PANTHER" id="PTHR13370">
    <property type="entry name" value="RNA METHYLASE-RELATED"/>
    <property type="match status" value="1"/>
</dbReference>
<evidence type="ECO:0000256" key="2">
    <source>
        <dbReference type="ARBA" id="ARBA00022679"/>
    </source>
</evidence>
<evidence type="ECO:0000259" key="4">
    <source>
        <dbReference type="Pfam" id="PF25904"/>
    </source>
</evidence>
<dbReference type="GO" id="GO:0043527">
    <property type="term" value="C:tRNA methyltransferase complex"/>
    <property type="evidence" value="ECO:0007669"/>
    <property type="project" value="UniProtKB-ARBA"/>
</dbReference>